<name>A0ABW3ZJU7_9RHOB</name>
<dbReference type="PANTHER" id="PTHR42709">
    <property type="entry name" value="ALKALINE PHOSPHATASE LIKE PROTEIN"/>
    <property type="match status" value="1"/>
</dbReference>
<feature type="transmembrane region" description="Helical" evidence="1">
    <location>
        <begin position="12"/>
        <end position="33"/>
    </location>
</feature>
<keyword evidence="1" id="KW-0472">Membrane</keyword>
<feature type="domain" description="VTT" evidence="2">
    <location>
        <begin position="24"/>
        <end position="143"/>
    </location>
</feature>
<accession>A0ABW3ZJU7</accession>
<protein>
    <submittedName>
        <fullName evidence="3">DedA family protein</fullName>
    </submittedName>
</protein>
<gene>
    <name evidence="3" type="ORF">ACFQ4E_12245</name>
</gene>
<dbReference type="PANTHER" id="PTHR42709:SF2">
    <property type="entry name" value="INNER MEMBRANE PROTEIN YOHD"/>
    <property type="match status" value="1"/>
</dbReference>
<keyword evidence="4" id="KW-1185">Reference proteome</keyword>
<feature type="transmembrane region" description="Helical" evidence="1">
    <location>
        <begin position="161"/>
        <end position="179"/>
    </location>
</feature>
<keyword evidence="1" id="KW-1133">Transmembrane helix</keyword>
<dbReference type="Pfam" id="PF09335">
    <property type="entry name" value="VTT_dom"/>
    <property type="match status" value="1"/>
</dbReference>
<dbReference type="InterPro" id="IPR032816">
    <property type="entry name" value="VTT_dom"/>
</dbReference>
<dbReference type="Proteomes" id="UP001597135">
    <property type="component" value="Unassembled WGS sequence"/>
</dbReference>
<keyword evidence="1" id="KW-0812">Transmembrane</keyword>
<evidence type="ECO:0000313" key="4">
    <source>
        <dbReference type="Proteomes" id="UP001597135"/>
    </source>
</evidence>
<feature type="transmembrane region" description="Helical" evidence="1">
    <location>
        <begin position="40"/>
        <end position="63"/>
    </location>
</feature>
<evidence type="ECO:0000259" key="2">
    <source>
        <dbReference type="Pfam" id="PF09335"/>
    </source>
</evidence>
<dbReference type="InterPro" id="IPR051311">
    <property type="entry name" value="DedA_domain"/>
</dbReference>
<dbReference type="RefSeq" id="WP_386803924.1">
    <property type="nucleotide sequence ID" value="NZ_JBHTMU010000020.1"/>
</dbReference>
<evidence type="ECO:0000313" key="3">
    <source>
        <dbReference type="EMBL" id="MFD1343193.1"/>
    </source>
</evidence>
<reference evidence="4" key="1">
    <citation type="journal article" date="2019" name="Int. J. Syst. Evol. Microbiol.">
        <title>The Global Catalogue of Microorganisms (GCM) 10K type strain sequencing project: providing services to taxonomists for standard genome sequencing and annotation.</title>
        <authorList>
            <consortium name="The Broad Institute Genomics Platform"/>
            <consortium name="The Broad Institute Genome Sequencing Center for Infectious Disease"/>
            <person name="Wu L."/>
            <person name="Ma J."/>
        </authorList>
    </citation>
    <scope>NUCLEOTIDE SEQUENCE [LARGE SCALE GENOMIC DNA]</scope>
    <source>
        <strain evidence="4">CCUG 62953</strain>
    </source>
</reference>
<organism evidence="3 4">
    <name type="scientific">Litorisediminicola beolgyonensis</name>
    <dbReference type="NCBI Taxonomy" id="1173614"/>
    <lineage>
        <taxon>Bacteria</taxon>
        <taxon>Pseudomonadati</taxon>
        <taxon>Pseudomonadota</taxon>
        <taxon>Alphaproteobacteria</taxon>
        <taxon>Rhodobacterales</taxon>
        <taxon>Paracoccaceae</taxon>
        <taxon>Litorisediminicola</taxon>
    </lineage>
</organism>
<proteinExistence type="predicted"/>
<sequence>MIEELIVEYGLIAVFLGCMFEGDTAALTGGVLAHRGLLPFWGTVAAAAAGGFTTDTVTFWLGRYFKDHPRVLRAVSHPWAQKLTRHFLARPILLAAIFRFIPGARTIAPVMLATATQIRGRIYTPITMISAALWGFLLVGAGQEIGALFSRFFGELTRVEIVLLIAAGILMLFGLRAIIRFIRNA</sequence>
<feature type="transmembrane region" description="Helical" evidence="1">
    <location>
        <begin position="122"/>
        <end position="141"/>
    </location>
</feature>
<comment type="caution">
    <text evidence="3">The sequence shown here is derived from an EMBL/GenBank/DDBJ whole genome shotgun (WGS) entry which is preliminary data.</text>
</comment>
<dbReference type="EMBL" id="JBHTMU010000020">
    <property type="protein sequence ID" value="MFD1343193.1"/>
    <property type="molecule type" value="Genomic_DNA"/>
</dbReference>
<evidence type="ECO:0000256" key="1">
    <source>
        <dbReference type="SAM" id="Phobius"/>
    </source>
</evidence>